<reference evidence="2" key="1">
    <citation type="journal article" date="2019" name="Int. J. Syst. Evol. Microbiol.">
        <title>The Global Catalogue of Microorganisms (GCM) 10K type strain sequencing project: providing services to taxonomists for standard genome sequencing and annotation.</title>
        <authorList>
            <consortium name="The Broad Institute Genomics Platform"/>
            <consortium name="The Broad Institute Genome Sequencing Center for Infectious Disease"/>
            <person name="Wu L."/>
            <person name="Ma J."/>
        </authorList>
    </citation>
    <scope>NUCLEOTIDE SEQUENCE [LARGE SCALE GENOMIC DNA]</scope>
    <source>
        <strain evidence="2">JCM 17938</strain>
    </source>
</reference>
<gene>
    <name evidence="1" type="ORF">GCM10023195_58590</name>
</gene>
<accession>A0ABP8TSB6</accession>
<dbReference type="EMBL" id="BAABHJ010000023">
    <property type="protein sequence ID" value="GAA4613530.1"/>
    <property type="molecule type" value="Genomic_DNA"/>
</dbReference>
<proteinExistence type="predicted"/>
<evidence type="ECO:0000313" key="1">
    <source>
        <dbReference type="EMBL" id="GAA4613530.1"/>
    </source>
</evidence>
<keyword evidence="2" id="KW-1185">Reference proteome</keyword>
<dbReference type="Proteomes" id="UP001500212">
    <property type="component" value="Unassembled WGS sequence"/>
</dbReference>
<comment type="caution">
    <text evidence="1">The sequence shown here is derived from an EMBL/GenBank/DDBJ whole genome shotgun (WGS) entry which is preliminary data.</text>
</comment>
<evidence type="ECO:0008006" key="3">
    <source>
        <dbReference type="Google" id="ProtNLM"/>
    </source>
</evidence>
<name>A0ABP8TSB6_9ACTN</name>
<sequence>MPSPRHDTINEMFRERPELAVEFLRELKGIEVPDAVPVQVESNDFNDRPSQDFRPDTVITVGPPQGPRHGIIVEVQQEKADSKRRQLPRYAASLWLLLRRPVTVLCVCADPSTASYYAAPIETELPGYVFRAAVLGPDDVPAITDPDEAAAHPELAAMAVMMHGLQHKPVVKAFVDGLAAVEPGYGTQYYEYAHGMAAPAVRRMLEELVSAKTWPVYSPFAKEHFGRGKAEGLEEGRAEEGVHAVLTVLETRGIEVPESARVRIQACRDAQEIEAWLKQAVVAETVDELFG</sequence>
<dbReference type="PANTHER" id="PTHR34613">
    <property type="entry name" value="SLL0800 PROTEIN"/>
    <property type="match status" value="1"/>
</dbReference>
<organism evidence="1 2">
    <name type="scientific">Actinoallomurus liliacearum</name>
    <dbReference type="NCBI Taxonomy" id="1080073"/>
    <lineage>
        <taxon>Bacteria</taxon>
        <taxon>Bacillati</taxon>
        <taxon>Actinomycetota</taxon>
        <taxon>Actinomycetes</taxon>
        <taxon>Streptosporangiales</taxon>
        <taxon>Thermomonosporaceae</taxon>
        <taxon>Actinoallomurus</taxon>
    </lineage>
</organism>
<evidence type="ECO:0000313" key="2">
    <source>
        <dbReference type="Proteomes" id="UP001500212"/>
    </source>
</evidence>
<dbReference type="PANTHER" id="PTHR34613:SF1">
    <property type="entry name" value="SLL6017 PROTEIN"/>
    <property type="match status" value="1"/>
</dbReference>
<protein>
    <recommendedName>
        <fullName evidence="3">DUF4365 domain-containing protein</fullName>
    </recommendedName>
</protein>